<comment type="caution">
    <text evidence="1">The sequence shown here is derived from an EMBL/GenBank/DDBJ whole genome shotgun (WGS) entry which is preliminary data.</text>
</comment>
<accession>A0A8J7HPY8</accession>
<reference evidence="1 2" key="1">
    <citation type="journal article" date="2021" name="Int. J. Syst. Evol. Microbiol.">
        <title>Amazonocrinis nigriterrae gen. nov., sp. nov., Atlanticothrix silvestris gen. nov., sp. nov. and Dendronalium phyllosphericum gen. nov., sp. nov., nostocacean cyanobacteria from Brazilian environments.</title>
        <authorList>
            <person name="Alvarenga D.O."/>
            <person name="Andreote A.P.D."/>
            <person name="Branco L.H.Z."/>
            <person name="Delbaje E."/>
            <person name="Cruz R.B."/>
            <person name="Varani A.M."/>
            <person name="Fiore M.F."/>
        </authorList>
    </citation>
    <scope>NUCLEOTIDE SEQUENCE [LARGE SCALE GENOMIC DNA]</scope>
    <source>
        <strain evidence="1 2">CENA67</strain>
    </source>
</reference>
<organism evidence="1 2">
    <name type="scientific">Amazonocrinis nigriterrae CENA67</name>
    <dbReference type="NCBI Taxonomy" id="2794033"/>
    <lineage>
        <taxon>Bacteria</taxon>
        <taxon>Bacillati</taxon>
        <taxon>Cyanobacteriota</taxon>
        <taxon>Cyanophyceae</taxon>
        <taxon>Nostocales</taxon>
        <taxon>Nostocaceae</taxon>
        <taxon>Amazonocrinis</taxon>
        <taxon>Amazonocrinis nigriterrae</taxon>
    </lineage>
</organism>
<dbReference type="Proteomes" id="UP000632766">
    <property type="component" value="Unassembled WGS sequence"/>
</dbReference>
<keyword evidence="2" id="KW-1185">Reference proteome</keyword>
<proteinExistence type="predicted"/>
<name>A0A8J7HPY8_9NOST</name>
<evidence type="ECO:0000313" key="1">
    <source>
        <dbReference type="EMBL" id="MBH8563771.1"/>
    </source>
</evidence>
<evidence type="ECO:0000313" key="2">
    <source>
        <dbReference type="Proteomes" id="UP000632766"/>
    </source>
</evidence>
<gene>
    <name evidence="1" type="ORF">I8748_16495</name>
</gene>
<dbReference type="AlphaFoldDB" id="A0A8J7HPY8"/>
<dbReference type="RefSeq" id="WP_198125636.1">
    <property type="nucleotide sequence ID" value="NZ_JAECZC010000029.1"/>
</dbReference>
<protein>
    <submittedName>
        <fullName evidence="1">Uncharacterized protein</fullName>
    </submittedName>
</protein>
<sequence>MTVATRTITTLAAGWTQGTLTTAINTAMVNAGFSSATPYAVSGTNYLAYNFSSGSGANSSTVYRIAITTGFAVSHQLFSTLNTGTNSGTNGSGEQFSTAFTSSQAITFHALNAAPEYRAVLIVQGSVAVLLGVFSPANKTDVWSLESWNHAFIFSSFVSMVGTSLNPFSNTAYTPKPLGDSNLASPATSFNASTVKGGLDIYTNSNQGCWTQTSSDIAAAPTSGRSRGDTFTVGTDTYLVCALSNGGLVLKISS</sequence>
<dbReference type="EMBL" id="JAECZC010000029">
    <property type="protein sequence ID" value="MBH8563771.1"/>
    <property type="molecule type" value="Genomic_DNA"/>
</dbReference>